<protein>
    <submittedName>
        <fullName evidence="1">Peptidase</fullName>
    </submittedName>
</protein>
<dbReference type="OrthoDB" id="9786336at2"/>
<dbReference type="GO" id="GO:0005839">
    <property type="term" value="C:proteasome core complex"/>
    <property type="evidence" value="ECO:0007669"/>
    <property type="project" value="InterPro"/>
</dbReference>
<dbReference type="KEGG" id="run:DR864_06130"/>
<dbReference type="InterPro" id="IPR029055">
    <property type="entry name" value="Ntn_hydrolases_N"/>
</dbReference>
<dbReference type="Pfam" id="PF00227">
    <property type="entry name" value="Proteasome"/>
    <property type="match status" value="1"/>
</dbReference>
<accession>A0A344TFB7</accession>
<dbReference type="InterPro" id="IPR001353">
    <property type="entry name" value="Proteasome_sua/b"/>
</dbReference>
<dbReference type="EMBL" id="CP030850">
    <property type="protein sequence ID" value="AXE17338.1"/>
    <property type="molecule type" value="Genomic_DNA"/>
</dbReference>
<dbReference type="AlphaFoldDB" id="A0A344TFB7"/>
<evidence type="ECO:0000313" key="1">
    <source>
        <dbReference type="EMBL" id="AXE17338.1"/>
    </source>
</evidence>
<reference evidence="1 2" key="1">
    <citation type="submission" date="2018-07" db="EMBL/GenBank/DDBJ databases">
        <title>Genome sequencing of Runella.</title>
        <authorList>
            <person name="Baek M.-G."/>
            <person name="Yi H."/>
        </authorList>
    </citation>
    <scope>NUCLEOTIDE SEQUENCE [LARGE SCALE GENOMIC DNA]</scope>
    <source>
        <strain evidence="1 2">HYN0085</strain>
    </source>
</reference>
<dbReference type="RefSeq" id="WP_114066124.1">
    <property type="nucleotide sequence ID" value="NZ_CP030850.1"/>
</dbReference>
<dbReference type="Gene3D" id="3.60.20.10">
    <property type="entry name" value="Glutamine Phosphoribosylpyrophosphate, subunit 1, domain 1"/>
    <property type="match status" value="1"/>
</dbReference>
<keyword evidence="2" id="KW-1185">Reference proteome</keyword>
<dbReference type="InterPro" id="IPR016545">
    <property type="entry name" value="UCP009120_prtse"/>
</dbReference>
<dbReference type="SUPFAM" id="SSF56235">
    <property type="entry name" value="N-terminal nucleophile aminohydrolases (Ntn hydrolases)"/>
    <property type="match status" value="1"/>
</dbReference>
<sequence length="244" mass="27740">MTYCLGIKVASGLVAIADTRLTSGTEVSTNKKISVHQLEHHSMFIMTSGLRSVRDKAVTYFREVLEEQDHSFNKLYKAVNAFGQQVRRVANEDKEALDAAGLRFNLHAIVGGQLEDDGEHMLYLLYPEGNWVEVGETSPFFVIGNSNYGKPLLFRSLKYGSSLAEALKVGFLSFDSTRVSANDVDYPIDVVMYERDSFHVTEHRFQKDDLAHLSLQWSMLLQNSVQRLPNDWMDPVFEKLREKV</sequence>
<evidence type="ECO:0000313" key="2">
    <source>
        <dbReference type="Proteomes" id="UP000251993"/>
    </source>
</evidence>
<organism evidence="1 2">
    <name type="scientific">Runella rosea</name>
    <dbReference type="NCBI Taxonomy" id="2259595"/>
    <lineage>
        <taxon>Bacteria</taxon>
        <taxon>Pseudomonadati</taxon>
        <taxon>Bacteroidota</taxon>
        <taxon>Cytophagia</taxon>
        <taxon>Cytophagales</taxon>
        <taxon>Spirosomataceae</taxon>
        <taxon>Runella</taxon>
    </lineage>
</organism>
<dbReference type="GO" id="GO:0051603">
    <property type="term" value="P:proteolysis involved in protein catabolic process"/>
    <property type="evidence" value="ECO:0007669"/>
    <property type="project" value="InterPro"/>
</dbReference>
<dbReference type="PIRSF" id="PIRSF009120">
    <property type="entry name" value="UCP009120_prtse"/>
    <property type="match status" value="1"/>
</dbReference>
<gene>
    <name evidence="1" type="ORF">DR864_06130</name>
</gene>
<proteinExistence type="predicted"/>
<name>A0A344TFB7_9BACT</name>
<dbReference type="Proteomes" id="UP000251993">
    <property type="component" value="Chromosome"/>
</dbReference>